<proteinExistence type="predicted"/>
<organism evidence="2 3">
    <name type="scientific">Prorocentrum cordatum</name>
    <dbReference type="NCBI Taxonomy" id="2364126"/>
    <lineage>
        <taxon>Eukaryota</taxon>
        <taxon>Sar</taxon>
        <taxon>Alveolata</taxon>
        <taxon>Dinophyceae</taxon>
        <taxon>Prorocentrales</taxon>
        <taxon>Prorocentraceae</taxon>
        <taxon>Prorocentrum</taxon>
    </lineage>
</organism>
<evidence type="ECO:0000313" key="2">
    <source>
        <dbReference type="EMBL" id="CAK0880496.1"/>
    </source>
</evidence>
<feature type="compositionally biased region" description="Low complexity" evidence="1">
    <location>
        <begin position="89"/>
        <end position="98"/>
    </location>
</feature>
<comment type="caution">
    <text evidence="2">The sequence shown here is derived from an EMBL/GenBank/DDBJ whole genome shotgun (WGS) entry which is preliminary data.</text>
</comment>
<protein>
    <submittedName>
        <fullName evidence="2">Uncharacterized protein</fullName>
    </submittedName>
</protein>
<name>A0ABN9W369_9DINO</name>
<evidence type="ECO:0000256" key="1">
    <source>
        <dbReference type="SAM" id="MobiDB-lite"/>
    </source>
</evidence>
<feature type="compositionally biased region" description="Basic and acidic residues" evidence="1">
    <location>
        <begin position="30"/>
        <end position="42"/>
    </location>
</feature>
<feature type="compositionally biased region" description="Low complexity" evidence="1">
    <location>
        <begin position="108"/>
        <end position="119"/>
    </location>
</feature>
<dbReference type="Proteomes" id="UP001189429">
    <property type="component" value="Unassembled WGS sequence"/>
</dbReference>
<feature type="compositionally biased region" description="Basic residues" evidence="1">
    <location>
        <begin position="159"/>
        <end position="172"/>
    </location>
</feature>
<feature type="region of interest" description="Disordered" evidence="1">
    <location>
        <begin position="1"/>
        <end position="43"/>
    </location>
</feature>
<accession>A0ABN9W369</accession>
<feature type="compositionally biased region" description="Gly residues" evidence="1">
    <location>
        <begin position="176"/>
        <end position="193"/>
    </location>
</feature>
<evidence type="ECO:0000313" key="3">
    <source>
        <dbReference type="Proteomes" id="UP001189429"/>
    </source>
</evidence>
<feature type="non-terminal residue" evidence="2">
    <location>
        <position position="1"/>
    </location>
</feature>
<reference evidence="2" key="1">
    <citation type="submission" date="2023-10" db="EMBL/GenBank/DDBJ databases">
        <authorList>
            <person name="Chen Y."/>
            <person name="Shah S."/>
            <person name="Dougan E. K."/>
            <person name="Thang M."/>
            <person name="Chan C."/>
        </authorList>
    </citation>
    <scope>NUCLEOTIDE SEQUENCE [LARGE SCALE GENOMIC DNA]</scope>
</reference>
<gene>
    <name evidence="2" type="ORF">PCOR1329_LOCUS63618</name>
</gene>
<keyword evidence="3" id="KW-1185">Reference proteome</keyword>
<feature type="region of interest" description="Disordered" evidence="1">
    <location>
        <begin position="89"/>
        <end position="196"/>
    </location>
</feature>
<dbReference type="EMBL" id="CAUYUJ010018082">
    <property type="protein sequence ID" value="CAK0880496.1"/>
    <property type="molecule type" value="Genomic_DNA"/>
</dbReference>
<sequence length="495" mass="51930">ELNGPSSDFPPPPLVSILHPRISLPPPASPKRDRGGAKESWERSALYAQNPDFLEGARHLVDFVAETPEIVPGLQGILPSGLRRGAVPGAAAARVPEPALRPRRARRPAPAAAPAQPLRGPRRAHRRPGAGPQRHPERPGARDLLCAQHRAPAAGRGRPAGRRRGSRGRRLERRLGGAGAQGRGGRGRGGGGARPVREGAARLAEDGGGRRGGPDARRRRLEHGAAAPQPGGLERSFGPARAVHGLENGQGGGAARRDARHLSGGAVWWAASRRALSERLPEAYAVPDVVLKCDGSNITRGPAPPPAPPRLRRSLALSLSLSRAAGGHWYSLGVPGPEGGCPSARGISVGSSAGTLEASIVLPPFWRSAEVRTPCLQMGTRHGAASQPRFSLHFCRGSSKTSLEGNVGGGIGEQLSLLLVLLLPPARGLRLKRAVAGSASRFEIVIFFSSLSPSLSRFRTTPSLLLRPWPPSTAERLSTPIRSAQGPSLVLTTVS</sequence>